<sequence length="98" mass="10879">FETKLQTWIDGLIDSIDHPILDESNSDSSDDETLVDVEDLLPKTDTKKMVADGSPTYKSLTKQGYSVIGSHSGVKICRWTKSALRGRGSCYKFAFYGI</sequence>
<dbReference type="Proteomes" id="UP000788993">
    <property type="component" value="Unassembled WGS sequence"/>
</dbReference>
<dbReference type="InterPro" id="IPR013785">
    <property type="entry name" value="Aldolase_TIM"/>
</dbReference>
<feature type="non-terminal residue" evidence="1">
    <location>
        <position position="98"/>
    </location>
</feature>
<accession>A0A9P8NXL7</accession>
<organism evidence="1 2">
    <name type="scientific">Ogataea polymorpha</name>
    <dbReference type="NCBI Taxonomy" id="460523"/>
    <lineage>
        <taxon>Eukaryota</taxon>
        <taxon>Fungi</taxon>
        <taxon>Dikarya</taxon>
        <taxon>Ascomycota</taxon>
        <taxon>Saccharomycotina</taxon>
        <taxon>Pichiomycetes</taxon>
        <taxon>Pichiales</taxon>
        <taxon>Pichiaceae</taxon>
        <taxon>Ogataea</taxon>
    </lineage>
</organism>
<dbReference type="EMBL" id="JAEUBD010001308">
    <property type="protein sequence ID" value="KAH3662138.1"/>
    <property type="molecule type" value="Genomic_DNA"/>
</dbReference>
<reference evidence="1" key="1">
    <citation type="journal article" date="2021" name="Open Biol.">
        <title>Shared evolutionary footprints suggest mitochondrial oxidative damage underlies multiple complex I losses in fungi.</title>
        <authorList>
            <person name="Schikora-Tamarit M.A."/>
            <person name="Marcet-Houben M."/>
            <person name="Nosek J."/>
            <person name="Gabaldon T."/>
        </authorList>
    </citation>
    <scope>NUCLEOTIDE SEQUENCE</scope>
    <source>
        <strain evidence="1">NCAIM Y.01608</strain>
    </source>
</reference>
<dbReference type="InterPro" id="IPR034556">
    <property type="entry name" value="tRNA_wybutosine-synthase"/>
</dbReference>
<evidence type="ECO:0000313" key="2">
    <source>
        <dbReference type="Proteomes" id="UP000788993"/>
    </source>
</evidence>
<proteinExistence type="predicted"/>
<dbReference type="GO" id="GO:0051539">
    <property type="term" value="F:4 iron, 4 sulfur cluster binding"/>
    <property type="evidence" value="ECO:0007669"/>
    <property type="project" value="InterPro"/>
</dbReference>
<dbReference type="PANTHER" id="PTHR13930">
    <property type="entry name" value="S-ADENOSYL-L-METHIONINE-DEPENDENT TRNA 4-DEMETHYLWYOSINE SYNTHASE"/>
    <property type="match status" value="1"/>
</dbReference>
<gene>
    <name evidence="1" type="ORF">OGATHE_004894</name>
</gene>
<protein>
    <submittedName>
        <fullName evidence="1">Uncharacterized protein</fullName>
    </submittedName>
</protein>
<evidence type="ECO:0000313" key="1">
    <source>
        <dbReference type="EMBL" id="KAH3662138.1"/>
    </source>
</evidence>
<dbReference type="PANTHER" id="PTHR13930:SF0">
    <property type="entry name" value="S-ADENOSYL-L-METHIONINE-DEPENDENT TRNA 4-DEMETHYLWYOSINE SYNTHASE TYW1-RELATED"/>
    <property type="match status" value="1"/>
</dbReference>
<dbReference type="AlphaFoldDB" id="A0A9P8NXL7"/>
<reference evidence="1" key="2">
    <citation type="submission" date="2021-01" db="EMBL/GenBank/DDBJ databases">
        <authorList>
            <person name="Schikora-Tamarit M.A."/>
        </authorList>
    </citation>
    <scope>NUCLEOTIDE SEQUENCE</scope>
    <source>
        <strain evidence="1">NCAIM Y.01608</strain>
    </source>
</reference>
<keyword evidence="2" id="KW-1185">Reference proteome</keyword>
<dbReference type="Gene3D" id="3.20.20.70">
    <property type="entry name" value="Aldolase class I"/>
    <property type="match status" value="1"/>
</dbReference>
<dbReference type="GO" id="GO:0031591">
    <property type="term" value="P:wybutosine biosynthetic process"/>
    <property type="evidence" value="ECO:0007669"/>
    <property type="project" value="TreeGrafter"/>
</dbReference>
<feature type="non-terminal residue" evidence="1">
    <location>
        <position position="1"/>
    </location>
</feature>
<name>A0A9P8NXL7_9ASCO</name>
<comment type="caution">
    <text evidence="1">The sequence shown here is derived from an EMBL/GenBank/DDBJ whole genome shotgun (WGS) entry which is preliminary data.</text>
</comment>